<dbReference type="Proteomes" id="UP000240859">
    <property type="component" value="Unassembled WGS sequence"/>
</dbReference>
<evidence type="ECO:0000256" key="2">
    <source>
        <dbReference type="ARBA" id="ARBA00022801"/>
    </source>
</evidence>
<accession>A0A9Q6MWT1</accession>
<dbReference type="SFLD" id="SFLDG01129">
    <property type="entry name" value="C1.5:_HAD__Beta-PGM__Phosphata"/>
    <property type="match status" value="1"/>
</dbReference>
<dbReference type="SFLD" id="SFLDF00045">
    <property type="entry name" value="2-haloacid_dehalogenase"/>
    <property type="match status" value="1"/>
</dbReference>
<dbReference type="EMBL" id="PZFR01000175">
    <property type="protein sequence ID" value="PTI64509.1"/>
    <property type="molecule type" value="Genomic_DNA"/>
</dbReference>
<dbReference type="CDD" id="cd02588">
    <property type="entry name" value="HAD_L2-DEX"/>
    <property type="match status" value="1"/>
</dbReference>
<dbReference type="SFLD" id="SFLDG01135">
    <property type="entry name" value="C1.5.6:_HAD__Beta-PGM__Phospha"/>
    <property type="match status" value="1"/>
</dbReference>
<dbReference type="PANTHER" id="PTHR43316:SF3">
    <property type="entry name" value="HALOACID DEHALOGENASE, TYPE II (AFU_ORTHOLOGUE AFUA_2G07750)-RELATED"/>
    <property type="match status" value="1"/>
</dbReference>
<dbReference type="EMBL" id="PZFQ01000002">
    <property type="protein sequence ID" value="PTI77536.1"/>
    <property type="molecule type" value="Genomic_DNA"/>
</dbReference>
<dbReference type="NCBIfam" id="TIGR01493">
    <property type="entry name" value="HAD-SF-IA-v2"/>
    <property type="match status" value="1"/>
</dbReference>
<protein>
    <submittedName>
        <fullName evidence="4">Haloacid dehalogenase type II</fullName>
    </submittedName>
</protein>
<keyword evidence="5" id="KW-1185">Reference proteome</keyword>
<dbReference type="SFLD" id="SFLDS00003">
    <property type="entry name" value="Haloacid_Dehalogenase"/>
    <property type="match status" value="1"/>
</dbReference>
<evidence type="ECO:0000313" key="6">
    <source>
        <dbReference type="Proteomes" id="UP000241960"/>
    </source>
</evidence>
<dbReference type="NCBIfam" id="TIGR01428">
    <property type="entry name" value="HAD_type_II"/>
    <property type="match status" value="1"/>
</dbReference>
<dbReference type="InterPro" id="IPR006328">
    <property type="entry name" value="2-HAD"/>
</dbReference>
<keyword evidence="2" id="KW-0378">Hydrolase</keyword>
<name>A0A9Q6MWT1_9STAP</name>
<dbReference type="Gene3D" id="1.10.150.240">
    <property type="entry name" value="Putative phosphatase, domain 2"/>
    <property type="match status" value="1"/>
</dbReference>
<dbReference type="RefSeq" id="WP_046835926.1">
    <property type="nucleotide sequence ID" value="NZ_CP118976.1"/>
</dbReference>
<evidence type="ECO:0000313" key="4">
    <source>
        <dbReference type="EMBL" id="PTI77536.1"/>
    </source>
</evidence>
<dbReference type="Gene3D" id="3.40.50.1000">
    <property type="entry name" value="HAD superfamily/HAD-like"/>
    <property type="match status" value="1"/>
</dbReference>
<dbReference type="InterPro" id="IPR023198">
    <property type="entry name" value="PGP-like_dom2"/>
</dbReference>
<dbReference type="PANTHER" id="PTHR43316">
    <property type="entry name" value="HYDROLASE, HALOACID DELAHOGENASE-RELATED"/>
    <property type="match status" value="1"/>
</dbReference>
<dbReference type="Pfam" id="PF00702">
    <property type="entry name" value="Hydrolase"/>
    <property type="match status" value="1"/>
</dbReference>
<dbReference type="InterPro" id="IPR023214">
    <property type="entry name" value="HAD_sf"/>
</dbReference>
<evidence type="ECO:0000313" key="3">
    <source>
        <dbReference type="EMBL" id="PTI64509.1"/>
    </source>
</evidence>
<dbReference type="PRINTS" id="PR00413">
    <property type="entry name" value="HADHALOGNASE"/>
</dbReference>
<dbReference type="SUPFAM" id="SSF56784">
    <property type="entry name" value="HAD-like"/>
    <property type="match status" value="1"/>
</dbReference>
<dbReference type="Proteomes" id="UP000241960">
    <property type="component" value="Unassembled WGS sequence"/>
</dbReference>
<gene>
    <name evidence="3" type="ORF">BU057_13325</name>
    <name evidence="4" type="ORF">BU058_00930</name>
</gene>
<organism evidence="4 6">
    <name type="scientific">Staphylococcus succinus</name>
    <dbReference type="NCBI Taxonomy" id="61015"/>
    <lineage>
        <taxon>Bacteria</taxon>
        <taxon>Bacillati</taxon>
        <taxon>Bacillota</taxon>
        <taxon>Bacilli</taxon>
        <taxon>Bacillales</taxon>
        <taxon>Staphylococcaceae</taxon>
        <taxon>Staphylococcus</taxon>
    </lineage>
</organism>
<dbReference type="InterPro" id="IPR006439">
    <property type="entry name" value="HAD-SF_hydro_IA"/>
</dbReference>
<reference evidence="4" key="2">
    <citation type="submission" date="2018-03" db="EMBL/GenBank/DDBJ databases">
        <authorList>
            <person name="Naushad S."/>
        </authorList>
    </citation>
    <scope>NUCLEOTIDE SEQUENCE</scope>
    <source>
        <strain evidence="3">SNUC 1084</strain>
        <strain evidence="4">SNUC 1231</strain>
    </source>
</reference>
<sequence>MYKAIIFDVYGTIFDISSLKNNMPDFDDDLATSIAKLWRETQMRHMFLRQAMQRYISFDELTKETLRYALDVHEIQYNREDVNRLFEAYLDLTYFKEIPRALSDIKAKNIDLGVLSNGSDNMLMPLVDNSKIAEYIDTVISVDEIKQYKPSPASYALVLEYYKLKREDILFVSSNTWDVTGAANFGFNTVWVNRKNEVFDENGQQPTITVNNLNEMVKWLEMNK</sequence>
<dbReference type="InterPro" id="IPR036412">
    <property type="entry name" value="HAD-like_sf"/>
</dbReference>
<dbReference type="AlphaFoldDB" id="A0A9Q6MWT1"/>
<evidence type="ECO:0000313" key="5">
    <source>
        <dbReference type="Proteomes" id="UP000240859"/>
    </source>
</evidence>
<proteinExistence type="inferred from homology"/>
<dbReference type="GO" id="GO:0019120">
    <property type="term" value="F:hydrolase activity, acting on acid halide bonds, in C-halide compounds"/>
    <property type="evidence" value="ECO:0007669"/>
    <property type="project" value="InterPro"/>
</dbReference>
<reference evidence="5 6" key="1">
    <citation type="journal article" date="2016" name="Front. Microbiol.">
        <title>Comprehensive Phylogenetic Analysis of Bovine Non-aureus Staphylococci Species Based on Whole-Genome Sequencing.</title>
        <authorList>
            <person name="Naushad S."/>
            <person name="Barkema H.W."/>
            <person name="Luby C."/>
            <person name="Condas L.A."/>
            <person name="Nobrega D.B."/>
            <person name="Carson D.A."/>
            <person name="De Buck J."/>
        </authorList>
    </citation>
    <scope>NUCLEOTIDE SEQUENCE [LARGE SCALE GENOMIC DNA]</scope>
    <source>
        <strain evidence="3 5">SNUC 1084</strain>
        <strain evidence="4 6">SNUC 1231</strain>
    </source>
</reference>
<comment type="similarity">
    <text evidence="1">Belongs to the HAD-like hydrolase superfamily. S-2-haloalkanoic acid dehalogenase family.</text>
</comment>
<dbReference type="GeneID" id="93719530"/>
<comment type="caution">
    <text evidence="4">The sequence shown here is derived from an EMBL/GenBank/DDBJ whole genome shotgun (WGS) entry which is preliminary data.</text>
</comment>
<dbReference type="InterPro" id="IPR051540">
    <property type="entry name" value="S-2-haloacid_dehalogenase"/>
</dbReference>
<evidence type="ECO:0000256" key="1">
    <source>
        <dbReference type="ARBA" id="ARBA00008106"/>
    </source>
</evidence>